<keyword evidence="5" id="KW-1185">Reference proteome</keyword>
<gene>
    <name evidence="4" type="ORF">CTEN210_12812</name>
</gene>
<evidence type="ECO:0000313" key="5">
    <source>
        <dbReference type="Proteomes" id="UP001054902"/>
    </source>
</evidence>
<feature type="signal peptide" evidence="3">
    <location>
        <begin position="1"/>
        <end position="28"/>
    </location>
</feature>
<keyword evidence="2" id="KW-1133">Transmembrane helix</keyword>
<evidence type="ECO:0000313" key="4">
    <source>
        <dbReference type="EMBL" id="GFH56336.1"/>
    </source>
</evidence>
<evidence type="ECO:0000256" key="3">
    <source>
        <dbReference type="SAM" id="SignalP"/>
    </source>
</evidence>
<keyword evidence="2" id="KW-0812">Transmembrane</keyword>
<protein>
    <submittedName>
        <fullName evidence="4">Uncharacterized protein</fullName>
    </submittedName>
</protein>
<dbReference type="AlphaFoldDB" id="A0AAD3D1Y1"/>
<organism evidence="4 5">
    <name type="scientific">Chaetoceros tenuissimus</name>
    <dbReference type="NCBI Taxonomy" id="426638"/>
    <lineage>
        <taxon>Eukaryota</taxon>
        <taxon>Sar</taxon>
        <taxon>Stramenopiles</taxon>
        <taxon>Ochrophyta</taxon>
        <taxon>Bacillariophyta</taxon>
        <taxon>Coscinodiscophyceae</taxon>
        <taxon>Chaetocerotophycidae</taxon>
        <taxon>Chaetocerotales</taxon>
        <taxon>Chaetocerotaceae</taxon>
        <taxon>Chaetoceros</taxon>
    </lineage>
</organism>
<feature type="compositionally biased region" description="Basic residues" evidence="1">
    <location>
        <begin position="557"/>
        <end position="579"/>
    </location>
</feature>
<keyword evidence="3" id="KW-0732">Signal</keyword>
<feature type="compositionally biased region" description="Basic residues" evidence="1">
    <location>
        <begin position="589"/>
        <end position="598"/>
    </location>
</feature>
<evidence type="ECO:0000256" key="2">
    <source>
        <dbReference type="SAM" id="Phobius"/>
    </source>
</evidence>
<comment type="caution">
    <text evidence="4">The sequence shown here is derived from an EMBL/GenBank/DDBJ whole genome shotgun (WGS) entry which is preliminary data.</text>
</comment>
<feature type="chain" id="PRO_5042015828" evidence="3">
    <location>
        <begin position="29"/>
        <end position="598"/>
    </location>
</feature>
<feature type="transmembrane region" description="Helical" evidence="2">
    <location>
        <begin position="517"/>
        <end position="536"/>
    </location>
</feature>
<accession>A0AAD3D1Y1</accession>
<proteinExistence type="predicted"/>
<dbReference type="Proteomes" id="UP001054902">
    <property type="component" value="Unassembled WGS sequence"/>
</dbReference>
<sequence length="598" mass="66443">MILSRKLVTVTAAVLSSALLKNTSCVEADSNTSSIFDIPSKSPQELKAIIDDLPNLRAGKRRTNEENAESLLEDLGFGVGPRASIPITPEERARERINKAKRMQDRRTRAKELIAQHQPEPGMVERLSNQEIQKIYGNAIKDDPFLNKENHSWLRDLGGDYSASDVPYFLSPTNEYYDPWAQGYRMLGGFIDCDNGQGGSHSHSGSGDHRELNGGGNGGGACSRWMMWAAYVNPNYNGGGRDEYFNYNYNQYDEDGDGTSTNNGLDCHSPSTSWELIGVYRQEFYQYIEQISKHLWAIDDYEYVVALAGLAYMTDDDCKKVGYDNQGNYLYAGIMPYTGGMYSIGLYTDAQCIYPDTSSGMTYDDFGQTNDMNLGSKDDGSLSDDELATLYGYWTATQEYTLELLNEVYSEFKYCTLCMDYPTYQDGYFIGDTGTDEDDIINQCWKFHSHDSYTCETSCLAMGDAQGSILQINYAGRSFGTAWDGSSGEGNSKVYDHYSKGYTGGGGSNFERFKANAYLTFNGVLFIATFLAFSVARGSRSDSGKSRSLLSREDRKKARSSGSRRSKSSGGRSKSRSGRKSGDPSSRSASRKRSSSRK</sequence>
<keyword evidence="2" id="KW-0472">Membrane</keyword>
<name>A0AAD3D1Y1_9STRA</name>
<reference evidence="4 5" key="1">
    <citation type="journal article" date="2021" name="Sci. Rep.">
        <title>The genome of the diatom Chaetoceros tenuissimus carries an ancient integrated fragment of an extant virus.</title>
        <authorList>
            <person name="Hongo Y."/>
            <person name="Kimura K."/>
            <person name="Takaki Y."/>
            <person name="Yoshida Y."/>
            <person name="Baba S."/>
            <person name="Kobayashi G."/>
            <person name="Nagasaki K."/>
            <person name="Hano T."/>
            <person name="Tomaru Y."/>
        </authorList>
    </citation>
    <scope>NUCLEOTIDE SEQUENCE [LARGE SCALE GENOMIC DNA]</scope>
    <source>
        <strain evidence="4 5">NIES-3715</strain>
    </source>
</reference>
<evidence type="ECO:0000256" key="1">
    <source>
        <dbReference type="SAM" id="MobiDB-lite"/>
    </source>
</evidence>
<dbReference type="EMBL" id="BLLK01000051">
    <property type="protein sequence ID" value="GFH56336.1"/>
    <property type="molecule type" value="Genomic_DNA"/>
</dbReference>
<feature type="compositionally biased region" description="Basic and acidic residues" evidence="1">
    <location>
        <begin position="539"/>
        <end position="556"/>
    </location>
</feature>
<feature type="region of interest" description="Disordered" evidence="1">
    <location>
        <begin position="539"/>
        <end position="598"/>
    </location>
</feature>